<keyword evidence="3" id="KW-0479">Metal-binding</keyword>
<keyword evidence="4" id="KW-0378">Hydrolase</keyword>
<dbReference type="Pfam" id="PF13419">
    <property type="entry name" value="HAD_2"/>
    <property type="match status" value="1"/>
</dbReference>
<evidence type="ECO:0000256" key="8">
    <source>
        <dbReference type="ARBA" id="ARBA00083904"/>
    </source>
</evidence>
<name>A0A8B7YXE9_ACAPL</name>
<dbReference type="RefSeq" id="XP_022098003.1">
    <property type="nucleotide sequence ID" value="XM_022242311.1"/>
</dbReference>
<protein>
    <recommendedName>
        <fullName evidence="7">pseudouridine 5'-phosphatase</fullName>
        <ecNumber evidence="7">3.1.3.96</ecNumber>
    </recommendedName>
    <alternativeName>
        <fullName evidence="8">Pseudouridine-5'-monophosphatase</fullName>
    </alternativeName>
</protein>
<dbReference type="SFLD" id="SFLDG01129">
    <property type="entry name" value="C1.5:_HAD__Beta-PGM__Phosphata"/>
    <property type="match status" value="1"/>
</dbReference>
<dbReference type="FunFam" id="1.10.150.240:FF:000001">
    <property type="entry name" value="Haloacid dehalogenase-like hydrolase domain"/>
    <property type="match status" value="1"/>
</dbReference>
<evidence type="ECO:0000313" key="10">
    <source>
        <dbReference type="RefSeq" id="XP_022098003.1"/>
    </source>
</evidence>
<dbReference type="Gene3D" id="3.40.50.1000">
    <property type="entry name" value="HAD superfamily/HAD-like"/>
    <property type="match status" value="1"/>
</dbReference>
<dbReference type="InterPro" id="IPR041492">
    <property type="entry name" value="HAD_2"/>
</dbReference>
<evidence type="ECO:0000256" key="4">
    <source>
        <dbReference type="ARBA" id="ARBA00022801"/>
    </source>
</evidence>
<dbReference type="InterPro" id="IPR023198">
    <property type="entry name" value="PGP-like_dom2"/>
</dbReference>
<dbReference type="EC" id="3.1.3.96" evidence="7"/>
<keyword evidence="9" id="KW-1185">Reference proteome</keyword>
<accession>A0A8B7YXE9</accession>
<evidence type="ECO:0000256" key="3">
    <source>
        <dbReference type="ARBA" id="ARBA00022723"/>
    </source>
</evidence>
<keyword evidence="5" id="KW-0460">Magnesium</keyword>
<organism evidence="9 10">
    <name type="scientific">Acanthaster planci</name>
    <name type="common">Crown-of-thorns starfish</name>
    <dbReference type="NCBI Taxonomy" id="133434"/>
    <lineage>
        <taxon>Eukaryota</taxon>
        <taxon>Metazoa</taxon>
        <taxon>Echinodermata</taxon>
        <taxon>Eleutherozoa</taxon>
        <taxon>Asterozoa</taxon>
        <taxon>Asteroidea</taxon>
        <taxon>Valvatacea</taxon>
        <taxon>Valvatida</taxon>
        <taxon>Acanthasteridae</taxon>
        <taxon>Acanthaster</taxon>
    </lineage>
</organism>
<dbReference type="GO" id="GO:1990738">
    <property type="term" value="F:pseudouridine 5'-phosphatase activity"/>
    <property type="evidence" value="ECO:0007669"/>
    <property type="project" value="UniProtKB-EC"/>
</dbReference>
<dbReference type="OMA" id="YHGRRPM"/>
<comment type="similarity">
    <text evidence="2">Belongs to the HAD-like hydrolase superfamily. CbbY/CbbZ/Gph/YieH family.</text>
</comment>
<sequence length="242" mass="27218">MSTLHVKMSSEQSQITHVIFDMDGLLLDTERLYTVIYEEIFQEHGIPEYTWELKQKLMGRKEIESAQIVIRETGMNITPEEWIRLLNHKSQEVFPAAELMPGAEKLVCHLFKHKIPIAVATGSPSALFELKTKRHSDFFKLFHHIVCTGDDPEVKHGKPAPDPYLVALHRFGGDIPPTDKVLVFEDAINGVLSAHAAGMKVILVPDPRLDQTKAKDANLILSSLKDFVPEDWGLPPYSSAVC</sequence>
<dbReference type="KEGG" id="aplc:110983229"/>
<evidence type="ECO:0000256" key="7">
    <source>
        <dbReference type="ARBA" id="ARBA00066578"/>
    </source>
</evidence>
<evidence type="ECO:0000313" key="9">
    <source>
        <dbReference type="Proteomes" id="UP000694845"/>
    </source>
</evidence>
<dbReference type="SFLD" id="SFLDG01135">
    <property type="entry name" value="C1.5.6:_HAD__Beta-PGM__Phospha"/>
    <property type="match status" value="1"/>
</dbReference>
<gene>
    <name evidence="10" type="primary">LOC110983229</name>
</gene>
<dbReference type="Gene3D" id="1.10.150.240">
    <property type="entry name" value="Putative phosphatase, domain 2"/>
    <property type="match status" value="1"/>
</dbReference>
<proteinExistence type="inferred from homology"/>
<dbReference type="InterPro" id="IPR023214">
    <property type="entry name" value="HAD_sf"/>
</dbReference>
<dbReference type="AlphaFoldDB" id="A0A8B7YXE9"/>
<evidence type="ECO:0000256" key="2">
    <source>
        <dbReference type="ARBA" id="ARBA00006171"/>
    </source>
</evidence>
<dbReference type="Proteomes" id="UP000694845">
    <property type="component" value="Unplaced"/>
</dbReference>
<evidence type="ECO:0000256" key="6">
    <source>
        <dbReference type="ARBA" id="ARBA00052504"/>
    </source>
</evidence>
<dbReference type="InterPro" id="IPR036412">
    <property type="entry name" value="HAD-like_sf"/>
</dbReference>
<evidence type="ECO:0000256" key="5">
    <source>
        <dbReference type="ARBA" id="ARBA00022842"/>
    </source>
</evidence>
<dbReference type="PANTHER" id="PTHR18901:SF38">
    <property type="entry name" value="PSEUDOURIDINE-5'-PHOSPHATASE"/>
    <property type="match status" value="1"/>
</dbReference>
<dbReference type="NCBIfam" id="TIGR01509">
    <property type="entry name" value="HAD-SF-IA-v3"/>
    <property type="match status" value="1"/>
</dbReference>
<comment type="cofactor">
    <cofactor evidence="1">
        <name>Mg(2+)</name>
        <dbReference type="ChEBI" id="CHEBI:18420"/>
    </cofactor>
</comment>
<dbReference type="PANTHER" id="PTHR18901">
    <property type="entry name" value="2-DEOXYGLUCOSE-6-PHOSPHATE PHOSPHATASE 2"/>
    <property type="match status" value="1"/>
</dbReference>
<dbReference type="SUPFAM" id="SSF56784">
    <property type="entry name" value="HAD-like"/>
    <property type="match status" value="1"/>
</dbReference>
<dbReference type="InterPro" id="IPR006439">
    <property type="entry name" value="HAD-SF_hydro_IA"/>
</dbReference>
<dbReference type="GeneID" id="110983229"/>
<evidence type="ECO:0000256" key="1">
    <source>
        <dbReference type="ARBA" id="ARBA00001946"/>
    </source>
</evidence>
<dbReference type="OrthoDB" id="40579at2759"/>
<dbReference type="SFLD" id="SFLDS00003">
    <property type="entry name" value="Haloacid_Dehalogenase"/>
    <property type="match status" value="1"/>
</dbReference>
<dbReference type="GO" id="GO:0046872">
    <property type="term" value="F:metal ion binding"/>
    <property type="evidence" value="ECO:0007669"/>
    <property type="project" value="UniProtKB-KW"/>
</dbReference>
<reference evidence="10" key="1">
    <citation type="submission" date="2025-08" db="UniProtKB">
        <authorList>
            <consortium name="RefSeq"/>
        </authorList>
    </citation>
    <scope>IDENTIFICATION</scope>
</reference>
<comment type="catalytic activity">
    <reaction evidence="6">
        <text>psi-UMP + H2O = pseudouridine + phosphate</text>
        <dbReference type="Rhea" id="RHEA:10944"/>
        <dbReference type="ChEBI" id="CHEBI:15377"/>
        <dbReference type="ChEBI" id="CHEBI:17802"/>
        <dbReference type="ChEBI" id="CHEBI:43474"/>
        <dbReference type="ChEBI" id="CHEBI:58380"/>
        <dbReference type="EC" id="3.1.3.96"/>
    </reaction>
</comment>
<dbReference type="FunFam" id="3.40.50.1000:FF:000055">
    <property type="entry name" value="Haloacid dehalogenase-like hydrolase family protein"/>
    <property type="match status" value="1"/>
</dbReference>